<dbReference type="InterPro" id="IPR015200">
    <property type="entry name" value="Sliding_clamp_C"/>
</dbReference>
<evidence type="ECO:0000256" key="1">
    <source>
        <dbReference type="HAMAP-Rule" id="MF_04161"/>
    </source>
</evidence>
<dbReference type="SUPFAM" id="SSF55979">
    <property type="entry name" value="DNA clamp"/>
    <property type="match status" value="2"/>
</dbReference>
<dbReference type="RefSeq" id="YP_010670692.1">
    <property type="nucleotide sequence ID" value="NC_070965.1"/>
</dbReference>
<dbReference type="InterPro" id="IPR004190">
    <property type="entry name" value="DNA_pol_proc_fac"/>
</dbReference>
<name>A0A6G8R6K9_9CAUD</name>
<dbReference type="Pfam" id="PF09116">
    <property type="entry name" value="gp45-slide_C"/>
    <property type="match status" value="1"/>
</dbReference>
<dbReference type="GO" id="GO:0006260">
    <property type="term" value="P:DNA replication"/>
    <property type="evidence" value="ECO:0007669"/>
    <property type="project" value="UniProtKB-KW"/>
</dbReference>
<feature type="domain" description="DNA polymerase processivity factor" evidence="2">
    <location>
        <begin position="1"/>
        <end position="98"/>
    </location>
</feature>
<dbReference type="Proteomes" id="UP000501900">
    <property type="component" value="Genome"/>
</dbReference>
<dbReference type="Pfam" id="PF02916">
    <property type="entry name" value="DNA_PPF"/>
    <property type="match status" value="1"/>
</dbReference>
<evidence type="ECO:0000259" key="3">
    <source>
        <dbReference type="Pfam" id="PF09116"/>
    </source>
</evidence>
<evidence type="ECO:0000313" key="4">
    <source>
        <dbReference type="EMBL" id="QIN97024.1"/>
    </source>
</evidence>
<dbReference type="EMBL" id="MT162467">
    <property type="protein sequence ID" value="QIN97024.1"/>
    <property type="molecule type" value="Genomic_DNA"/>
</dbReference>
<reference evidence="4 5" key="1">
    <citation type="submission" date="2020-03" db="EMBL/GenBank/DDBJ databases">
        <title>The Isolation and Genome Sequence of a Novel Cyanophage S-H34 from the Huanghai Sea, China.</title>
        <authorList>
            <person name="Jiang T."/>
        </authorList>
    </citation>
    <scope>NUCLEOTIDE SEQUENCE [LARGE SCALE GENOMIC DNA]</scope>
</reference>
<proteinExistence type="inferred from homology"/>
<feature type="domain" description="Sliding clamp C-terminal" evidence="3">
    <location>
        <begin position="118"/>
        <end position="214"/>
    </location>
</feature>
<comment type="similarity">
    <text evidence="1">Belongs to the Tevenvirinae sliding clamp family.</text>
</comment>
<keyword evidence="5" id="KW-1185">Reference proteome</keyword>
<dbReference type="Gene3D" id="3.70.10.10">
    <property type="match status" value="1"/>
</dbReference>
<keyword evidence="1" id="KW-1195">Viral transcription</keyword>
<dbReference type="GO" id="GO:0039693">
    <property type="term" value="P:viral DNA genome replication"/>
    <property type="evidence" value="ECO:0007669"/>
    <property type="project" value="UniProtKB-UniRule"/>
</dbReference>
<dbReference type="GO" id="GO:0030337">
    <property type="term" value="F:DNA polymerase processivity factor activity"/>
    <property type="evidence" value="ECO:0007669"/>
    <property type="project" value="UniProtKB-UniRule"/>
</dbReference>
<evidence type="ECO:0000259" key="2">
    <source>
        <dbReference type="Pfam" id="PF02916"/>
    </source>
</evidence>
<accession>A0A6G8R6K9</accession>
<organism evidence="4 5">
    <name type="scientific">Synechococcus phage S-H34</name>
    <dbReference type="NCBI Taxonomy" id="2718942"/>
    <lineage>
        <taxon>Viruses</taxon>
        <taxon>Duplodnaviria</taxon>
        <taxon>Heunggongvirae</taxon>
        <taxon>Uroviricota</taxon>
        <taxon>Caudoviricetes</taxon>
        <taxon>Pantevenvirales</taxon>
        <taxon>Kyanoviridae</taxon>
        <taxon>Makaravirus</taxon>
        <taxon>Makaravirus thirtyfour</taxon>
    </lineage>
</organism>
<dbReference type="HAMAP" id="MF_04161">
    <property type="entry name" value="Sliding_clamp_T4"/>
    <property type="match status" value="1"/>
</dbReference>
<dbReference type="GeneID" id="77946902"/>
<comment type="subunit">
    <text evidence="1">Homotrimer. Interacts with the viral DNA polymerase; this interaction constitutes the polymerase holoenzyme. Interacts with the sliding-clamp-loader; this interaction allows the sliding-clamp-loader to open the sliding clamp. Interacts with the viral DNA ligase. Part of the replicase complex that includes the DNA polymerase, the polymerase clamp, the clamp loader complex, the single-stranded DNA binding protein, the primase, the helicase and the helicase assembly factor. Interacts with the viral RNA polymerase (RNAP). Part of the transcription activation complex containing host RNAP, the viral RNA polymerase sigma-like factor, the late transcription coactivator, and the sliding clamp.</text>
</comment>
<comment type="function">
    <text evidence="1">Sliding clamp that encircles the genomic DNA and links the DNA polymerase to the template to control the processivity of DNA synthesis. Responsible for tethering the catalytic subunit of DNA polymerase to DNA during high-speed replication. Interaction with the sliding-clamp-loader opens the sliding clamp so that it can be loaded around the DNA template. During transcription, encircles the DNA and tethers host RNA polymerase (RNAP) to it.</text>
</comment>
<dbReference type="InterPro" id="IPR046938">
    <property type="entry name" value="DNA_clamp_sf"/>
</dbReference>
<keyword evidence="1" id="KW-0235">DNA replication</keyword>
<protein>
    <recommendedName>
        <fullName evidence="1">Sliding clamp</fullName>
    </recommendedName>
    <alternativeName>
        <fullName evidence="1">DNA polymerase accessory protein Gp45</fullName>
    </alternativeName>
    <alternativeName>
        <fullName evidence="1">DNA polymerase clamp</fullName>
    </alternativeName>
</protein>
<sequence>MKLSADTVALLKNFSSINQSILIRAGKTLKTMSVMKNILVSSEIPEEFDRDVAIYDLNQFLNCLSLVEGAEVNLQENAIVITNGTDSIEYRYSDPSVIAAPPEKELVLPSEDVCVVLTEEQIQTVKKAAAVLQIPDVSLVGDGSAIYLTVRDKKNSGSNSYKIAVGETESTFQFNLKVENLKLLAGDYDVIISKANLAKFISHSRPVVYFLALEPDSTFEG</sequence>
<evidence type="ECO:0000313" key="5">
    <source>
        <dbReference type="Proteomes" id="UP000501900"/>
    </source>
</evidence>
<dbReference type="InterPro" id="IPR046389">
    <property type="entry name" value="Sliding_clamp_T4"/>
</dbReference>
<keyword evidence="1" id="KW-1194">Viral DNA replication</keyword>
<dbReference type="GO" id="GO:0019083">
    <property type="term" value="P:viral transcription"/>
    <property type="evidence" value="ECO:0007669"/>
    <property type="project" value="UniProtKB-UniRule"/>
</dbReference>
<dbReference type="KEGG" id="vg:77946902"/>